<proteinExistence type="predicted"/>
<evidence type="ECO:0000313" key="3">
    <source>
        <dbReference type="Proteomes" id="UP000828390"/>
    </source>
</evidence>
<keyword evidence="1" id="KW-0812">Transmembrane</keyword>
<dbReference type="AlphaFoldDB" id="A0A9D4M7V6"/>
<feature type="transmembrane region" description="Helical" evidence="1">
    <location>
        <begin position="26"/>
        <end position="44"/>
    </location>
</feature>
<name>A0A9D4M7V6_DREPO</name>
<evidence type="ECO:0000256" key="1">
    <source>
        <dbReference type="SAM" id="Phobius"/>
    </source>
</evidence>
<comment type="caution">
    <text evidence="2">The sequence shown here is derived from an EMBL/GenBank/DDBJ whole genome shotgun (WGS) entry which is preliminary data.</text>
</comment>
<keyword evidence="1" id="KW-1133">Transmembrane helix</keyword>
<accession>A0A9D4M7V6</accession>
<keyword evidence="3" id="KW-1185">Reference proteome</keyword>
<evidence type="ECO:0000313" key="2">
    <source>
        <dbReference type="EMBL" id="KAH3870864.1"/>
    </source>
</evidence>
<keyword evidence="1" id="KW-0472">Membrane</keyword>
<reference evidence="2" key="2">
    <citation type="submission" date="2020-11" db="EMBL/GenBank/DDBJ databases">
        <authorList>
            <person name="McCartney M.A."/>
            <person name="Auch B."/>
            <person name="Kono T."/>
            <person name="Mallez S."/>
            <person name="Becker A."/>
            <person name="Gohl D.M."/>
            <person name="Silverstein K.A.T."/>
            <person name="Koren S."/>
            <person name="Bechman K.B."/>
            <person name="Herman A."/>
            <person name="Abrahante J.E."/>
            <person name="Garbe J."/>
        </authorList>
    </citation>
    <scope>NUCLEOTIDE SEQUENCE</scope>
    <source>
        <strain evidence="2">Duluth1</strain>
        <tissue evidence="2">Whole animal</tissue>
    </source>
</reference>
<sequence>MKGCVIPSISQSHRAQIARNLQRQRYGYVFGFNMFMALIVEPSFCVDVSDSWK</sequence>
<protein>
    <submittedName>
        <fullName evidence="2">Uncharacterized protein</fullName>
    </submittedName>
</protein>
<dbReference type="Proteomes" id="UP000828390">
    <property type="component" value="Unassembled WGS sequence"/>
</dbReference>
<gene>
    <name evidence="2" type="ORF">DPMN_034055</name>
</gene>
<organism evidence="2 3">
    <name type="scientific">Dreissena polymorpha</name>
    <name type="common">Zebra mussel</name>
    <name type="synonym">Mytilus polymorpha</name>
    <dbReference type="NCBI Taxonomy" id="45954"/>
    <lineage>
        <taxon>Eukaryota</taxon>
        <taxon>Metazoa</taxon>
        <taxon>Spiralia</taxon>
        <taxon>Lophotrochozoa</taxon>
        <taxon>Mollusca</taxon>
        <taxon>Bivalvia</taxon>
        <taxon>Autobranchia</taxon>
        <taxon>Heteroconchia</taxon>
        <taxon>Euheterodonta</taxon>
        <taxon>Imparidentia</taxon>
        <taxon>Neoheterodontei</taxon>
        <taxon>Myida</taxon>
        <taxon>Dreissenoidea</taxon>
        <taxon>Dreissenidae</taxon>
        <taxon>Dreissena</taxon>
    </lineage>
</organism>
<reference evidence="2" key="1">
    <citation type="journal article" date="2019" name="bioRxiv">
        <title>The Genome of the Zebra Mussel, Dreissena polymorpha: A Resource for Invasive Species Research.</title>
        <authorList>
            <person name="McCartney M.A."/>
            <person name="Auch B."/>
            <person name="Kono T."/>
            <person name="Mallez S."/>
            <person name="Zhang Y."/>
            <person name="Obille A."/>
            <person name="Becker A."/>
            <person name="Abrahante J.E."/>
            <person name="Garbe J."/>
            <person name="Badalamenti J.P."/>
            <person name="Herman A."/>
            <person name="Mangelson H."/>
            <person name="Liachko I."/>
            <person name="Sullivan S."/>
            <person name="Sone E.D."/>
            <person name="Koren S."/>
            <person name="Silverstein K.A.T."/>
            <person name="Beckman K.B."/>
            <person name="Gohl D.M."/>
        </authorList>
    </citation>
    <scope>NUCLEOTIDE SEQUENCE</scope>
    <source>
        <strain evidence="2">Duluth1</strain>
        <tissue evidence="2">Whole animal</tissue>
    </source>
</reference>
<dbReference type="EMBL" id="JAIWYP010000002">
    <property type="protein sequence ID" value="KAH3870864.1"/>
    <property type="molecule type" value="Genomic_DNA"/>
</dbReference>